<evidence type="ECO:0008006" key="4">
    <source>
        <dbReference type="Google" id="ProtNLM"/>
    </source>
</evidence>
<dbReference type="EMBL" id="KQ087179">
    <property type="protein sequence ID" value="KLT46006.1"/>
    <property type="molecule type" value="Genomic_DNA"/>
</dbReference>
<keyword evidence="3" id="KW-1185">Reference proteome</keyword>
<feature type="compositionally biased region" description="Polar residues" evidence="1">
    <location>
        <begin position="25"/>
        <end position="36"/>
    </location>
</feature>
<reference evidence="2 3" key="1">
    <citation type="submission" date="2015-03" db="EMBL/GenBank/DDBJ databases">
        <title>Genomics and transcriptomics of the oil-accumulating basidiomycete yeast T. oleaginosus allow insights into substrate utilization and the diverse evolutionary trajectories of mating systems in fungi.</title>
        <authorList>
            <consortium name="DOE Joint Genome Institute"/>
            <person name="Kourist R."/>
            <person name="Kracht O."/>
            <person name="Bracharz F."/>
            <person name="Lipzen A."/>
            <person name="Nolan M."/>
            <person name="Ohm R."/>
            <person name="Grigoriev I."/>
            <person name="Sun S."/>
            <person name="Heitman J."/>
            <person name="Bruck T."/>
            <person name="Nowrousian M."/>
        </authorList>
    </citation>
    <scope>NUCLEOTIDE SEQUENCE [LARGE SCALE GENOMIC DNA]</scope>
    <source>
        <strain evidence="2 3">IBC0246</strain>
    </source>
</reference>
<protein>
    <recommendedName>
        <fullName evidence="4">BTB domain-containing protein</fullName>
    </recommendedName>
</protein>
<name>A0A0J0XY97_9TREE</name>
<dbReference type="OrthoDB" id="2574774at2759"/>
<dbReference type="Proteomes" id="UP000053611">
    <property type="component" value="Unassembled WGS sequence"/>
</dbReference>
<dbReference type="GeneID" id="28985338"/>
<organism evidence="2 3">
    <name type="scientific">Cutaneotrichosporon oleaginosum</name>
    <dbReference type="NCBI Taxonomy" id="879819"/>
    <lineage>
        <taxon>Eukaryota</taxon>
        <taxon>Fungi</taxon>
        <taxon>Dikarya</taxon>
        <taxon>Basidiomycota</taxon>
        <taxon>Agaricomycotina</taxon>
        <taxon>Tremellomycetes</taxon>
        <taxon>Trichosporonales</taxon>
        <taxon>Trichosporonaceae</taxon>
        <taxon>Cutaneotrichosporon</taxon>
    </lineage>
</organism>
<evidence type="ECO:0000256" key="1">
    <source>
        <dbReference type="SAM" id="MobiDB-lite"/>
    </source>
</evidence>
<accession>A0A0J0XY97</accession>
<gene>
    <name evidence="2" type="ORF">CC85DRAFT_290088</name>
</gene>
<dbReference type="AlphaFoldDB" id="A0A0J0XY97"/>
<dbReference type="RefSeq" id="XP_018282497.1">
    <property type="nucleotide sequence ID" value="XM_018424735.1"/>
</dbReference>
<feature type="region of interest" description="Disordered" evidence="1">
    <location>
        <begin position="22"/>
        <end position="60"/>
    </location>
</feature>
<sequence length="531" mass="59852">MLNSSPSSSTSDSSFDDWHKVAAATSDSSTQPSISDPVSPMDAFKAEPDKPSAETASPLPPAHVAISTLDGQEHRVETWHLLSHSGVLRNLLFYKPNVPTIVLPDFAFCRSKTLLLFLKLVKTGTLPCTDRTSLVNLAKFIKHFDCAPTQKMLLTHLRDRLHEGWAYHLTTFACAAVLNCVDTCVAALQAPVRCWQEVPHVAYSTAGTLGKNMLRPAHWPLEAFYEVPTPFFVALIRAYSEYDKPPPKDQKDAPETEALPRLFRRKIGSVISTDAEEHDAENPPALRPVLSRKSSRGLITDDPEWTEGDVELISSDNVRFRIPTYVLSQSCAMRDLFQLDPEQDRTIAFLDPEFELAMVLRLFFKFVTQGDLRDADLDEFTISLTHFARFLVKWDCAVARIHFLTWLRDEVRSPHKVRRVGPLTTFKVGAILGCHKTCAAALDSPIGAIKSPHDPYPTVEYNILDPSRWSIDNLVDVPVEYHWALQRAFNRHRCQFIMVGSTRRITSLGVLFTTYMRQAPRGFTTTSDKRM</sequence>
<proteinExistence type="predicted"/>
<evidence type="ECO:0000313" key="3">
    <source>
        <dbReference type="Proteomes" id="UP000053611"/>
    </source>
</evidence>
<evidence type="ECO:0000313" key="2">
    <source>
        <dbReference type="EMBL" id="KLT46006.1"/>
    </source>
</evidence>